<keyword evidence="2" id="KW-1185">Reference proteome</keyword>
<protein>
    <submittedName>
        <fullName evidence="1">Uncharacterized protein</fullName>
    </submittedName>
</protein>
<organism evidence="1 2">
    <name type="scientific">Streptomyces heliomycini</name>
    <dbReference type="NCBI Taxonomy" id="284032"/>
    <lineage>
        <taxon>Bacteria</taxon>
        <taxon>Bacillati</taxon>
        <taxon>Actinomycetota</taxon>
        <taxon>Actinomycetes</taxon>
        <taxon>Kitasatosporales</taxon>
        <taxon>Streptomycetaceae</taxon>
        <taxon>Streptomyces</taxon>
    </lineage>
</organism>
<comment type="caution">
    <text evidence="1">The sequence shown here is derived from an EMBL/GenBank/DDBJ whole genome shotgun (WGS) entry which is preliminary data.</text>
</comment>
<sequence>GIGLGHAAWAPWIRFWQARVDEQSRSRLFQQAFCRQSGIPVSSFNLWKWRLAGEAPMLYLMADDSAHFAPVSLTEEDAGVTSEAYSQCFNGVS</sequence>
<dbReference type="EMBL" id="JBHMDI010000331">
    <property type="protein sequence ID" value="MFB9353102.1"/>
    <property type="molecule type" value="Genomic_DNA"/>
</dbReference>
<dbReference type="NCBIfam" id="NF047593">
    <property type="entry name" value="IS66_ISAeme5_TnpA"/>
    <property type="match status" value="1"/>
</dbReference>
<gene>
    <name evidence="1" type="ORF">ACFFUA_37895</name>
</gene>
<proteinExistence type="predicted"/>
<evidence type="ECO:0000313" key="2">
    <source>
        <dbReference type="Proteomes" id="UP001589753"/>
    </source>
</evidence>
<name>A0ABV5LMJ4_9ACTN</name>
<reference evidence="1 2" key="1">
    <citation type="submission" date="2024-09" db="EMBL/GenBank/DDBJ databases">
        <authorList>
            <person name="Sun Q."/>
            <person name="Mori K."/>
        </authorList>
    </citation>
    <scope>NUCLEOTIDE SEQUENCE [LARGE SCALE GENOMIC DNA]</scope>
    <source>
        <strain evidence="1 2">JCM 9767</strain>
    </source>
</reference>
<accession>A0ABV5LMJ4</accession>
<evidence type="ECO:0000313" key="1">
    <source>
        <dbReference type="EMBL" id="MFB9353102.1"/>
    </source>
</evidence>
<feature type="non-terminal residue" evidence="1">
    <location>
        <position position="1"/>
    </location>
</feature>
<dbReference type="RefSeq" id="WP_380957910.1">
    <property type="nucleotide sequence ID" value="NZ_JBHMDI010000331.1"/>
</dbReference>
<dbReference type="Proteomes" id="UP001589753">
    <property type="component" value="Unassembled WGS sequence"/>
</dbReference>